<proteinExistence type="predicted"/>
<organism evidence="1 2">
    <name type="scientific">Dermatophagoides pteronyssinus</name>
    <name type="common">European house dust mite</name>
    <dbReference type="NCBI Taxonomy" id="6956"/>
    <lineage>
        <taxon>Eukaryota</taxon>
        <taxon>Metazoa</taxon>
        <taxon>Ecdysozoa</taxon>
        <taxon>Arthropoda</taxon>
        <taxon>Chelicerata</taxon>
        <taxon>Arachnida</taxon>
        <taxon>Acari</taxon>
        <taxon>Acariformes</taxon>
        <taxon>Sarcoptiformes</taxon>
        <taxon>Astigmata</taxon>
        <taxon>Psoroptidia</taxon>
        <taxon>Analgoidea</taxon>
        <taxon>Pyroglyphidae</taxon>
        <taxon>Dermatophagoidinae</taxon>
        <taxon>Dermatophagoides</taxon>
    </lineage>
</organism>
<comment type="caution">
    <text evidence="1">The sequence shown here is derived from an EMBL/GenBank/DDBJ whole genome shotgun (WGS) entry which is preliminary data.</text>
</comment>
<evidence type="ECO:0000313" key="1">
    <source>
        <dbReference type="EMBL" id="KAH9424294.1"/>
    </source>
</evidence>
<dbReference type="EMBL" id="NJHN03000029">
    <property type="protein sequence ID" value="KAH9424294.1"/>
    <property type="molecule type" value="Genomic_DNA"/>
</dbReference>
<reference evidence="1 2" key="1">
    <citation type="journal article" date="2018" name="J. Allergy Clin. Immunol.">
        <title>High-quality assembly of Dermatophagoides pteronyssinus genome and transcriptome reveals a wide range of novel allergens.</title>
        <authorList>
            <person name="Liu X.Y."/>
            <person name="Yang K.Y."/>
            <person name="Wang M.Q."/>
            <person name="Kwok J.S."/>
            <person name="Zeng X."/>
            <person name="Yang Z."/>
            <person name="Xiao X.J."/>
            <person name="Lau C.P."/>
            <person name="Li Y."/>
            <person name="Huang Z.M."/>
            <person name="Ba J.G."/>
            <person name="Yim A.K."/>
            <person name="Ouyang C.Y."/>
            <person name="Ngai S.M."/>
            <person name="Chan T.F."/>
            <person name="Leung E.L."/>
            <person name="Liu L."/>
            <person name="Liu Z.G."/>
            <person name="Tsui S.K."/>
        </authorList>
    </citation>
    <scope>NUCLEOTIDE SEQUENCE [LARGE SCALE GENOMIC DNA]</scope>
    <source>
        <strain evidence="1">Derp</strain>
    </source>
</reference>
<evidence type="ECO:0000313" key="2">
    <source>
        <dbReference type="Proteomes" id="UP000887458"/>
    </source>
</evidence>
<reference evidence="1 2" key="2">
    <citation type="journal article" date="2022" name="Mol. Biol. Evol.">
        <title>Comparative Genomics Reveals Insights into the Divergent Evolution of Astigmatic Mites and Household Pest Adaptations.</title>
        <authorList>
            <person name="Xiong Q."/>
            <person name="Wan A.T."/>
            <person name="Liu X."/>
            <person name="Fung C.S."/>
            <person name="Xiao X."/>
            <person name="Malainual N."/>
            <person name="Hou J."/>
            <person name="Wang L."/>
            <person name="Wang M."/>
            <person name="Yang K.Y."/>
            <person name="Cui Y."/>
            <person name="Leung E.L."/>
            <person name="Nong W."/>
            <person name="Shin S.K."/>
            <person name="Au S.W."/>
            <person name="Jeong K.Y."/>
            <person name="Chew F.T."/>
            <person name="Hui J.H."/>
            <person name="Leung T.F."/>
            <person name="Tungtrongchitr A."/>
            <person name="Zhong N."/>
            <person name="Liu Z."/>
            <person name="Tsui S.K."/>
        </authorList>
    </citation>
    <scope>NUCLEOTIDE SEQUENCE [LARGE SCALE GENOMIC DNA]</scope>
    <source>
        <strain evidence="1">Derp</strain>
    </source>
</reference>
<accession>A0ABQ8JNW7</accession>
<protein>
    <submittedName>
        <fullName evidence="1">Uncharacterized protein</fullName>
    </submittedName>
</protein>
<keyword evidence="2" id="KW-1185">Reference proteome</keyword>
<gene>
    <name evidence="1" type="ORF">DERP_004476</name>
</gene>
<name>A0ABQ8JNW7_DERPT</name>
<dbReference type="Proteomes" id="UP000887458">
    <property type="component" value="Unassembled WGS sequence"/>
</dbReference>
<sequence>MALLAYATRVGQFALIRDSVSLISFYGWIANPQKNQMQCCLSTPFKCAIHFRLFESENNRPTEYDMFSPIKTSTN</sequence>